<dbReference type="GO" id="GO:0046983">
    <property type="term" value="F:protein dimerization activity"/>
    <property type="evidence" value="ECO:0007669"/>
    <property type="project" value="InterPro"/>
</dbReference>
<evidence type="ECO:0000313" key="3">
    <source>
        <dbReference type="Ensembl" id="ENSELUP00000091208.1"/>
    </source>
</evidence>
<dbReference type="AlphaFoldDB" id="A0AAY5KPX7"/>
<feature type="domain" description="HAT C-terminal dimerisation" evidence="1">
    <location>
        <begin position="547"/>
        <end position="601"/>
    </location>
</feature>
<evidence type="ECO:0008006" key="5">
    <source>
        <dbReference type="Google" id="ProtNLM"/>
    </source>
</evidence>
<dbReference type="Ensembl" id="ENSELUT00000103783.1">
    <property type="protein sequence ID" value="ENSELUP00000091208.1"/>
    <property type="gene ID" value="ENSELUG00000044542.1"/>
</dbReference>
<dbReference type="GeneTree" id="ENSGT00940000164001"/>
<dbReference type="InterPro" id="IPR012337">
    <property type="entry name" value="RNaseH-like_sf"/>
</dbReference>
<reference evidence="3" key="3">
    <citation type="submission" date="2025-09" db="UniProtKB">
        <authorList>
            <consortium name="Ensembl"/>
        </authorList>
    </citation>
    <scope>IDENTIFICATION</scope>
</reference>
<feature type="domain" description="DUF4371" evidence="2">
    <location>
        <begin position="123"/>
        <end position="235"/>
    </location>
</feature>
<name>A0AAY5KPX7_ESOLU</name>
<dbReference type="InterPro" id="IPR008906">
    <property type="entry name" value="HATC_C_dom"/>
</dbReference>
<reference evidence="3" key="2">
    <citation type="submission" date="2025-08" db="UniProtKB">
        <authorList>
            <consortium name="Ensembl"/>
        </authorList>
    </citation>
    <scope>IDENTIFICATION</scope>
</reference>
<sequence>RVAKMSCRLMRRNVITSSVGFSNWKRALDSFREHDSSSGHKDSMLAWKTYKASLSQGSVVERMHVANVDQIIERREYLRRVTAVVSFLGKQGLTFRGHDERMMKFLEEFDPFLQSYTPPAHSTYLSSGSQNEMIQCCAEEVTASIIKEMKHSKMYAVMADEARDGHVEQLAVCVRYVGYENTVKECFLELTSLKSFDAHSITEAIEEVLKSKGLQDLQCVAQAYDGASVMSGAVRGFQAQFCVKHPEAVYVHCYAHELNLVRCHTCRAVPEAIDFFDTLESVYSFFSVSLVNHHSFSDMQKALGLEKSELVQLSKTRWACQLMSVTAIIANLPALLKCLKELTKTTTAIGLLSKLSRLSNVYVLVMFKALLSTTEGLHKYLQKEDVDLAQATWYKDAVLETLRSLRTEEMAEKLYNQAREILDANHLSETPAPGGSQKQSTTGTRAYVSAGDEVRNHIFYPCLDRMVSELEGRFCGVGAELMKGIKACHPAANYFLCEESLELIAKHYNKKVSKEEVAVARQFLIKRRDEGVISDMASVYKLLDPDMFPSLRSVFQAALTIPVSSCSCERSFSALRRLHTWLRRTMGQQRLNYLAVMSIERGIVCVTDHNSVMNRFAMLKPRKYPLMIPSQQVMRKTKASDEKDKSR</sequence>
<dbReference type="InterPro" id="IPR025398">
    <property type="entry name" value="DUF4371"/>
</dbReference>
<dbReference type="Proteomes" id="UP000265140">
    <property type="component" value="Unassembled WGS sequence"/>
</dbReference>
<dbReference type="Pfam" id="PF14291">
    <property type="entry name" value="DUF4371"/>
    <property type="match status" value="1"/>
</dbReference>
<evidence type="ECO:0000259" key="1">
    <source>
        <dbReference type="Pfam" id="PF05699"/>
    </source>
</evidence>
<keyword evidence="4" id="KW-1185">Reference proteome</keyword>
<evidence type="ECO:0000313" key="4">
    <source>
        <dbReference type="Proteomes" id="UP000265140"/>
    </source>
</evidence>
<reference evidence="4" key="1">
    <citation type="submission" date="2020-02" db="EMBL/GenBank/DDBJ databases">
        <title>Esox lucius (northern pike) genome, fEsoLuc1, primary haplotype.</title>
        <authorList>
            <person name="Myers G."/>
            <person name="Karagic N."/>
            <person name="Meyer A."/>
            <person name="Pippel M."/>
            <person name="Reichard M."/>
            <person name="Winkler S."/>
            <person name="Tracey A."/>
            <person name="Sims Y."/>
            <person name="Howe K."/>
            <person name="Rhie A."/>
            <person name="Formenti G."/>
            <person name="Durbin R."/>
            <person name="Fedrigo O."/>
            <person name="Jarvis E.D."/>
        </authorList>
    </citation>
    <scope>NUCLEOTIDE SEQUENCE [LARGE SCALE GENOMIC DNA]</scope>
</reference>
<proteinExistence type="predicted"/>
<accession>A0AAY5KPX7</accession>
<dbReference type="Pfam" id="PF05699">
    <property type="entry name" value="Dimer_Tnp_hAT"/>
    <property type="match status" value="1"/>
</dbReference>
<dbReference type="PANTHER" id="PTHR45749">
    <property type="match status" value="1"/>
</dbReference>
<organism evidence="3 4">
    <name type="scientific">Esox lucius</name>
    <name type="common">Northern pike</name>
    <dbReference type="NCBI Taxonomy" id="8010"/>
    <lineage>
        <taxon>Eukaryota</taxon>
        <taxon>Metazoa</taxon>
        <taxon>Chordata</taxon>
        <taxon>Craniata</taxon>
        <taxon>Vertebrata</taxon>
        <taxon>Euteleostomi</taxon>
        <taxon>Actinopterygii</taxon>
        <taxon>Neopterygii</taxon>
        <taxon>Teleostei</taxon>
        <taxon>Protacanthopterygii</taxon>
        <taxon>Esociformes</taxon>
        <taxon>Esocidae</taxon>
        <taxon>Esox</taxon>
    </lineage>
</organism>
<evidence type="ECO:0000259" key="2">
    <source>
        <dbReference type="Pfam" id="PF14291"/>
    </source>
</evidence>
<dbReference type="PANTHER" id="PTHR45749:SF21">
    <property type="entry name" value="DUF4371 DOMAIN-CONTAINING PROTEIN"/>
    <property type="match status" value="1"/>
</dbReference>
<dbReference type="SUPFAM" id="SSF53098">
    <property type="entry name" value="Ribonuclease H-like"/>
    <property type="match status" value="1"/>
</dbReference>
<protein>
    <recommendedName>
        <fullName evidence="5">DUF4371 domain-containing protein</fullName>
    </recommendedName>
</protein>